<organism evidence="3 4">
    <name type="scientific">Actinomadura barringtoniae</name>
    <dbReference type="NCBI Taxonomy" id="1427535"/>
    <lineage>
        <taxon>Bacteria</taxon>
        <taxon>Bacillati</taxon>
        <taxon>Actinomycetota</taxon>
        <taxon>Actinomycetes</taxon>
        <taxon>Streptosporangiales</taxon>
        <taxon>Thermomonosporaceae</taxon>
        <taxon>Actinomadura</taxon>
    </lineage>
</organism>
<dbReference type="Proteomes" id="UP000669179">
    <property type="component" value="Unassembled WGS sequence"/>
</dbReference>
<evidence type="ECO:0000313" key="4">
    <source>
        <dbReference type="Proteomes" id="UP000669179"/>
    </source>
</evidence>
<dbReference type="Gene3D" id="3.40.50.300">
    <property type="entry name" value="P-loop containing nucleotide triphosphate hydrolases"/>
    <property type="match status" value="1"/>
</dbReference>
<dbReference type="PANTHER" id="PTHR47691:SF3">
    <property type="entry name" value="HTH-TYPE TRANSCRIPTIONAL REGULATOR RV0890C-RELATED"/>
    <property type="match status" value="1"/>
</dbReference>
<dbReference type="SUPFAM" id="SSF52540">
    <property type="entry name" value="P-loop containing nucleoside triphosphate hydrolases"/>
    <property type="match status" value="1"/>
</dbReference>
<dbReference type="Gene3D" id="1.10.10.10">
    <property type="entry name" value="Winged helix-like DNA-binding domain superfamily/Winged helix DNA-binding domain"/>
    <property type="match status" value="1"/>
</dbReference>
<dbReference type="GO" id="GO:0016887">
    <property type="term" value="F:ATP hydrolysis activity"/>
    <property type="evidence" value="ECO:0007669"/>
    <property type="project" value="InterPro"/>
</dbReference>
<feature type="domain" description="HTH luxR-type" evidence="2">
    <location>
        <begin position="767"/>
        <end position="832"/>
    </location>
</feature>
<dbReference type="AlphaFoldDB" id="A0A939TBM5"/>
<dbReference type="InterPro" id="IPR049945">
    <property type="entry name" value="AAA_22"/>
</dbReference>
<dbReference type="Pfam" id="PF00196">
    <property type="entry name" value="GerE"/>
    <property type="match status" value="1"/>
</dbReference>
<dbReference type="EMBL" id="JAGEOJ010000022">
    <property type="protein sequence ID" value="MBO2453697.1"/>
    <property type="molecule type" value="Genomic_DNA"/>
</dbReference>
<dbReference type="PROSITE" id="PS00622">
    <property type="entry name" value="HTH_LUXR_1"/>
    <property type="match status" value="1"/>
</dbReference>
<dbReference type="GO" id="GO:0006355">
    <property type="term" value="P:regulation of DNA-templated transcription"/>
    <property type="evidence" value="ECO:0007669"/>
    <property type="project" value="InterPro"/>
</dbReference>
<name>A0A939TBM5_9ACTN</name>
<dbReference type="PRINTS" id="PR00038">
    <property type="entry name" value="HTHLUXR"/>
</dbReference>
<dbReference type="GO" id="GO:0003677">
    <property type="term" value="F:DNA binding"/>
    <property type="evidence" value="ECO:0007669"/>
    <property type="project" value="InterPro"/>
</dbReference>
<dbReference type="PROSITE" id="PS50043">
    <property type="entry name" value="HTH_LUXR_2"/>
    <property type="match status" value="1"/>
</dbReference>
<dbReference type="Pfam" id="PF13401">
    <property type="entry name" value="AAA_22"/>
    <property type="match status" value="1"/>
</dbReference>
<dbReference type="PANTHER" id="PTHR47691">
    <property type="entry name" value="REGULATOR-RELATED"/>
    <property type="match status" value="1"/>
</dbReference>
<evidence type="ECO:0000259" key="2">
    <source>
        <dbReference type="PROSITE" id="PS50043"/>
    </source>
</evidence>
<protein>
    <submittedName>
        <fullName evidence="3">LuxR family transcriptional regulator</fullName>
    </submittedName>
</protein>
<feature type="compositionally biased region" description="Low complexity" evidence="1">
    <location>
        <begin position="12"/>
        <end position="27"/>
    </location>
</feature>
<proteinExistence type="predicted"/>
<gene>
    <name evidence="3" type="ORF">J4573_41875</name>
</gene>
<dbReference type="SUPFAM" id="SSF46894">
    <property type="entry name" value="C-terminal effector domain of the bipartite response regulators"/>
    <property type="match status" value="1"/>
</dbReference>
<dbReference type="InterPro" id="IPR000792">
    <property type="entry name" value="Tscrpt_reg_LuxR_C"/>
</dbReference>
<evidence type="ECO:0000313" key="3">
    <source>
        <dbReference type="EMBL" id="MBO2453697.1"/>
    </source>
</evidence>
<sequence length="832" mass="90993">MTCAVGGRSWASPTSCCTWRRTSTRSPRSSRRWPEKTEASLRGPAAPYDTRANNHPKRRPGAAVTTLATERRTGNLPAEVTSFIGRKDELGEVAQALERSRLITLCGVGGVGKTRLALRAAAQVETAFPDGVWLAELSALREPAMLARRVAEAMRLPDLAAGDPLDLLAEHLADRRLLLILDTCEHLPDACAMLAEVLLRAAPGLRIVATSREPLDVLGEHVVRVAPLAAPTPDAAETDDADGVAGVDDFDAVALFLDRAALTIPRRALDDLDRRSVASLCHRLDGIPLAIELAAVRLRTMSLEQILERLHDRFKLLGAARGRQDRQQTLRATVEWSHHLCGPDERLLWARLAAFPGGFDLIAAEAVCADEIMPGDVLADTIGRLVDKSIVQYERDTGRYRMLDTIREFGLEELELLGGREELSRRHRDHYLALAESAMAEGIGPRQLAWIHRIRREHHNVRVALDYSMSTPGEQGTGLRMARTLHPYWVYRGLFGEGRDWLSRGLAAYPERDLERCNGLIVGAIMHALLGEIRVAETLLNEADLIAHRYDDDYLRARMLLASGITTFCAGEEESLPLLEAARESFLRVGFRSPYDLACFPHLVALQLYGGDLDSALATCESGIAVCDSTGETMIRKFIVLSRSLVRLLRGDLEGASRDARDGLEDKAEDDDLLSIAVALDSIAGVVAAQGDNYRATVLGGAANSMWKMIRSPMLGPSYAELRKVSLQAAMAPLTEAERAEAIARGAAMTIAEAVAEARSTGKPGEPAKSDSPLSKRELEVAGLVAEGLTNREIAERLVVAKRTVDSHIEHILAKLGFTSRTQIAVWSDRQE</sequence>
<dbReference type="InterPro" id="IPR027417">
    <property type="entry name" value="P-loop_NTPase"/>
</dbReference>
<comment type="caution">
    <text evidence="3">The sequence shown here is derived from an EMBL/GenBank/DDBJ whole genome shotgun (WGS) entry which is preliminary data.</text>
</comment>
<dbReference type="CDD" id="cd06170">
    <property type="entry name" value="LuxR_C_like"/>
    <property type="match status" value="1"/>
</dbReference>
<feature type="region of interest" description="Disordered" evidence="1">
    <location>
        <begin position="1"/>
        <end position="63"/>
    </location>
</feature>
<keyword evidence="4" id="KW-1185">Reference proteome</keyword>
<dbReference type="InterPro" id="IPR016032">
    <property type="entry name" value="Sig_transdc_resp-reg_C-effctor"/>
</dbReference>
<dbReference type="InterPro" id="IPR036388">
    <property type="entry name" value="WH-like_DNA-bd_sf"/>
</dbReference>
<accession>A0A939TBM5</accession>
<dbReference type="PRINTS" id="PR00364">
    <property type="entry name" value="DISEASERSIST"/>
</dbReference>
<evidence type="ECO:0000256" key="1">
    <source>
        <dbReference type="SAM" id="MobiDB-lite"/>
    </source>
</evidence>
<reference evidence="3" key="1">
    <citation type="submission" date="2021-03" db="EMBL/GenBank/DDBJ databases">
        <authorList>
            <person name="Kanchanasin P."/>
            <person name="Saeng-In P."/>
            <person name="Phongsopitanun W."/>
            <person name="Yuki M."/>
            <person name="Kudo T."/>
            <person name="Ohkuma M."/>
            <person name="Tanasupawat S."/>
        </authorList>
    </citation>
    <scope>NUCLEOTIDE SEQUENCE</scope>
    <source>
        <strain evidence="3">GKU 128</strain>
    </source>
</reference>
<dbReference type="SMART" id="SM00421">
    <property type="entry name" value="HTH_LUXR"/>
    <property type="match status" value="1"/>
</dbReference>